<accession>A0A367LR19</accession>
<dbReference type="Pfam" id="PF02540">
    <property type="entry name" value="NAD_synthase"/>
    <property type="match status" value="1"/>
</dbReference>
<name>A0A367LR19_9HYPO</name>
<evidence type="ECO:0000256" key="6">
    <source>
        <dbReference type="ARBA" id="ARBA00022840"/>
    </source>
</evidence>
<dbReference type="FunFam" id="3.40.50.620:FF:000036">
    <property type="entry name" value="Glutamine-dependent NAD(+) synthetase"/>
    <property type="match status" value="1"/>
</dbReference>
<dbReference type="HAMAP" id="MF_02090">
    <property type="entry name" value="NadE_glutamine_dep"/>
    <property type="match status" value="1"/>
</dbReference>
<dbReference type="InterPro" id="IPR022310">
    <property type="entry name" value="NAD/GMP_synthase"/>
</dbReference>
<dbReference type="Proteomes" id="UP000253664">
    <property type="component" value="Unassembled WGS sequence"/>
</dbReference>
<feature type="compositionally biased region" description="Basic and acidic residues" evidence="10">
    <location>
        <begin position="767"/>
        <end position="777"/>
    </location>
</feature>
<dbReference type="GO" id="GO:0009435">
    <property type="term" value="P:NAD+ biosynthetic process"/>
    <property type="evidence" value="ECO:0007669"/>
    <property type="project" value="UniProtKB-UniPathway"/>
</dbReference>
<evidence type="ECO:0000256" key="1">
    <source>
        <dbReference type="ARBA" id="ARBA00005188"/>
    </source>
</evidence>
<keyword evidence="4" id="KW-0436">Ligase</keyword>
<evidence type="ECO:0000313" key="13">
    <source>
        <dbReference type="Proteomes" id="UP000253664"/>
    </source>
</evidence>
<evidence type="ECO:0000256" key="5">
    <source>
        <dbReference type="ARBA" id="ARBA00022741"/>
    </source>
</evidence>
<feature type="compositionally biased region" description="Basic and acidic residues" evidence="10">
    <location>
        <begin position="1288"/>
        <end position="1297"/>
    </location>
</feature>
<feature type="compositionally biased region" description="Basic residues" evidence="10">
    <location>
        <begin position="955"/>
        <end position="967"/>
    </location>
</feature>
<dbReference type="Pfam" id="PF00795">
    <property type="entry name" value="CN_hydrolase"/>
    <property type="match status" value="1"/>
</dbReference>
<keyword evidence="6" id="KW-0067">ATP-binding</keyword>
<dbReference type="InterPro" id="IPR003010">
    <property type="entry name" value="C-N_Hydrolase"/>
</dbReference>
<dbReference type="GO" id="GO:0003952">
    <property type="term" value="F:NAD+ synthase (glutamine-hydrolyzing) activity"/>
    <property type="evidence" value="ECO:0007669"/>
    <property type="project" value="UniProtKB-EC"/>
</dbReference>
<keyword evidence="9" id="KW-0175">Coiled coil</keyword>
<dbReference type="Gene3D" id="3.40.50.620">
    <property type="entry name" value="HUPs"/>
    <property type="match status" value="1"/>
</dbReference>
<sequence>MKLVTVAAATLPSVPLDFLGNRDRILESIRLAKETGAKLRTGPELEIPGYACLDHHLEGDTFLHSWEVVADILSDEVCQGMLIDLGLGVRHRNVRYNARVLCTFGKIFCIRPKMALANDGLYREARHFTAWSKPREIETYYLETAVQRVTGQKTVPIGDMILSTQDTAVTCESCEEMFVPLNPSIFTGLNGAEIILNSSASHAELRKLRTRLELIANSTRKLGGIYVYANATGTDGEARMLHDGSSMIIQNGEVLAQGSQFSLAPVQVTVATVDIEKVRSYRSSISRNVQAAQQPDFPRVECDLVLSRDVEDIWLSNQPEITQPIELHVLNPMEEIHMATAVYLWQYLTRTNSAGFFLALSGGLDSSTVALFVYGMARLVLTSINAGEGPTLRDLQRVTGDKDFVPSTPESIVGRLLHTCYMGTVNSSKETEDRARRLAGMIGAHHSSITIDETVAAHEAMVDKALGMTPRYEVEGGTRSENLAKQNIQARSRMVVAYSLAQLSTTARKLPRAGSPLLVLGSGNVDEILRGYFTKYDASSADIAPLGSISKTDAKSFQRWAREKWNLPILTEFLEAIPTAELLPLSAGVQSDEDENEMGLTYEELSVFGVLRKVDKLGPWSAYLRLLSDWRDRPGYGPRQIAEKVFRFFRFYAMNRHKSTICTPSIHLCPYDPDDNRHDLRPFLYVVDWPWQFRKIREHVERLEEQLSKRMPVHGDQPSEAAAPRRKRPSFASPTKSSMARFNPTIVERRRSASPAKPEGSQPAARRGSESGSDRSLSELLTPHQPAEKVTAASEPDSRDEEMRNQPEKRSTGTTRPFPAAKPNPRPLPAPAPEGEDDLNPFIGHTLRRSPVTGVSMPPPPEPELPPSVPDPMLTTPPRGIHSSPSRWKGKSKAKRNSPLKVPAEPPLEAGPGNEAEAESSRRPPAAEPSNEPGQEASQKAGAEPSKKSEGEQHTRKRSGTGSRKKLTAQPGSKKPGAEQPKKSRAEPSKKTGSESGKRSGAENSKKSSGSPSGSPQEADPPCDFALDPTTNKARRVAAHGADEDKLRERDQLQMEITKLKSDLKTASAENERLRLMQTSGRTVAPVDEDAVMDLLRRQFLSGDGACRPDLSQQLTQAILNPMALLPFGRPSHATQTDEGGEPDKIKSHHPVSMTAEEELPYLELFTPFSVESSVAVLPTKPGRPLRQRRMVTLRSRDVPGLFTAKLEMTVNATSLSITDLTVTSLEPSARFELKPFVDKICSGDCNRTMQRNVGLVSWAMAGWYRVAKQRSLFWLRLERNLGSPDKALEAATEMRESRRRRRQKQQEQHPEDEDEAEPSVKTGDRCAMADLMRYLGQQALEIRVPAGRGSDGDECLLRLEWKIDFDWTGEAQSKVRTLVGVPGKWREADGRGVLGKVPKLFEDLVDGGQDGEEAVRTMTALLAGTQGVEG</sequence>
<reference evidence="12 13" key="1">
    <citation type="journal article" date="2015" name="BMC Genomics">
        <title>Insights from the genome of Ophiocordyceps polyrhachis-furcata to pathogenicity and host specificity in insect fungi.</title>
        <authorList>
            <person name="Wichadakul D."/>
            <person name="Kobmoo N."/>
            <person name="Ingsriswang S."/>
            <person name="Tangphatsornruang S."/>
            <person name="Chantasingh D."/>
            <person name="Luangsa-ard J.J."/>
            <person name="Eurwilaichitr L."/>
        </authorList>
    </citation>
    <scope>NUCLEOTIDE SEQUENCE [LARGE SCALE GENOMIC DNA]</scope>
    <source>
        <strain evidence="12 13">BCC 54312</strain>
    </source>
</reference>
<evidence type="ECO:0000256" key="8">
    <source>
        <dbReference type="ARBA" id="ARBA00030681"/>
    </source>
</evidence>
<feature type="compositionally biased region" description="Basic and acidic residues" evidence="10">
    <location>
        <begin position="801"/>
        <end position="811"/>
    </location>
</feature>
<protein>
    <recommendedName>
        <fullName evidence="3">NAD(+) synthase (glutamine-hydrolyzing)</fullName>
        <ecNumber evidence="3">6.3.5.1</ecNumber>
    </recommendedName>
    <alternativeName>
        <fullName evidence="8">NAD(+) synthase [glutamine-hydrolyzing]</fullName>
    </alternativeName>
</protein>
<dbReference type="SUPFAM" id="SSF52402">
    <property type="entry name" value="Adenine nucleotide alpha hydrolases-like"/>
    <property type="match status" value="1"/>
</dbReference>
<dbReference type="NCBIfam" id="TIGR00552">
    <property type="entry name" value="nadE"/>
    <property type="match status" value="1"/>
</dbReference>
<evidence type="ECO:0000256" key="4">
    <source>
        <dbReference type="ARBA" id="ARBA00022598"/>
    </source>
</evidence>
<evidence type="ECO:0000256" key="7">
    <source>
        <dbReference type="ARBA" id="ARBA00023027"/>
    </source>
</evidence>
<comment type="pathway">
    <text evidence="1">Cofactor biosynthesis; NAD(+) biosynthesis; NAD(+) from deamido-NAD(+) (L-Gln route): step 1/1.</text>
</comment>
<dbReference type="PANTHER" id="PTHR23090:SF9">
    <property type="entry name" value="GLUTAMINE-DEPENDENT NAD(+) SYNTHETASE"/>
    <property type="match status" value="1"/>
</dbReference>
<gene>
    <name evidence="12" type="ORF">L249_2518</name>
</gene>
<evidence type="ECO:0000256" key="9">
    <source>
        <dbReference type="SAM" id="Coils"/>
    </source>
</evidence>
<comment type="caution">
    <text evidence="12">The sequence shown here is derived from an EMBL/GenBank/DDBJ whole genome shotgun (WGS) entry which is preliminary data.</text>
</comment>
<dbReference type="InterPro" id="IPR014445">
    <property type="entry name" value="Gln-dep_NAD_synthase"/>
</dbReference>
<feature type="compositionally biased region" description="Pro residues" evidence="10">
    <location>
        <begin position="820"/>
        <end position="832"/>
    </location>
</feature>
<evidence type="ECO:0000256" key="3">
    <source>
        <dbReference type="ARBA" id="ARBA00012743"/>
    </source>
</evidence>
<dbReference type="CDD" id="cd00553">
    <property type="entry name" value="NAD_synthase"/>
    <property type="match status" value="1"/>
</dbReference>
<feature type="domain" description="CN hydrolase" evidence="11">
    <location>
        <begin position="4"/>
        <end position="275"/>
    </location>
</feature>
<dbReference type="InterPro" id="IPR014729">
    <property type="entry name" value="Rossmann-like_a/b/a_fold"/>
</dbReference>
<evidence type="ECO:0000313" key="12">
    <source>
        <dbReference type="EMBL" id="RCI16869.1"/>
    </source>
</evidence>
<dbReference type="Gene3D" id="3.60.110.10">
    <property type="entry name" value="Carbon-nitrogen hydrolase"/>
    <property type="match status" value="1"/>
</dbReference>
<dbReference type="OrthoDB" id="2020662at2759"/>
<keyword evidence="5" id="KW-0547">Nucleotide-binding</keyword>
<evidence type="ECO:0000259" key="11">
    <source>
        <dbReference type="PROSITE" id="PS50263"/>
    </source>
</evidence>
<dbReference type="EMBL" id="LKCN02000001">
    <property type="protein sequence ID" value="RCI16869.1"/>
    <property type="molecule type" value="Genomic_DNA"/>
</dbReference>
<feature type="region of interest" description="Disordered" evidence="10">
    <location>
        <begin position="708"/>
        <end position="1047"/>
    </location>
</feature>
<dbReference type="PANTHER" id="PTHR23090">
    <property type="entry name" value="NH 3 /GLUTAMINE-DEPENDENT NAD + SYNTHETASE"/>
    <property type="match status" value="1"/>
</dbReference>
<organism evidence="12 13">
    <name type="scientific">Ophiocordyceps polyrhachis-furcata BCC 54312</name>
    <dbReference type="NCBI Taxonomy" id="1330021"/>
    <lineage>
        <taxon>Eukaryota</taxon>
        <taxon>Fungi</taxon>
        <taxon>Dikarya</taxon>
        <taxon>Ascomycota</taxon>
        <taxon>Pezizomycotina</taxon>
        <taxon>Sordariomycetes</taxon>
        <taxon>Hypocreomycetidae</taxon>
        <taxon>Hypocreales</taxon>
        <taxon>Ophiocordycipitaceae</taxon>
        <taxon>Ophiocordyceps</taxon>
    </lineage>
</organism>
<dbReference type="UniPathway" id="UPA00253">
    <property type="reaction ID" value="UER00334"/>
</dbReference>
<feature type="compositionally biased region" description="Basic and acidic residues" evidence="10">
    <location>
        <begin position="976"/>
        <end position="1006"/>
    </location>
</feature>
<feature type="compositionally biased region" description="Basic and acidic residues" evidence="10">
    <location>
        <begin position="945"/>
        <end position="954"/>
    </location>
</feature>
<feature type="compositionally biased region" description="Low complexity" evidence="10">
    <location>
        <begin position="1007"/>
        <end position="1016"/>
    </location>
</feature>
<dbReference type="GO" id="GO:0005524">
    <property type="term" value="F:ATP binding"/>
    <property type="evidence" value="ECO:0007669"/>
    <property type="project" value="UniProtKB-KW"/>
</dbReference>
<comment type="similarity">
    <text evidence="2">In the C-terminal section; belongs to the NAD synthetase family.</text>
</comment>
<dbReference type="GO" id="GO:0005737">
    <property type="term" value="C:cytoplasm"/>
    <property type="evidence" value="ECO:0007669"/>
    <property type="project" value="InterPro"/>
</dbReference>
<dbReference type="GO" id="GO:0004359">
    <property type="term" value="F:glutaminase activity"/>
    <property type="evidence" value="ECO:0007669"/>
    <property type="project" value="InterPro"/>
</dbReference>
<dbReference type="PROSITE" id="PS50263">
    <property type="entry name" value="CN_HYDROLASE"/>
    <property type="match status" value="1"/>
</dbReference>
<dbReference type="EC" id="6.3.5.1" evidence="3"/>
<keyword evidence="13" id="KW-1185">Reference proteome</keyword>
<dbReference type="CDD" id="cd07570">
    <property type="entry name" value="GAT_Gln-NAD-synth"/>
    <property type="match status" value="1"/>
</dbReference>
<dbReference type="InterPro" id="IPR036526">
    <property type="entry name" value="C-N_Hydrolase_sf"/>
</dbReference>
<dbReference type="InterPro" id="IPR003694">
    <property type="entry name" value="NAD_synthase"/>
</dbReference>
<dbReference type="STRING" id="1330021.A0A367LR19"/>
<keyword evidence="7" id="KW-0520">NAD</keyword>
<proteinExistence type="inferred from homology"/>
<evidence type="ECO:0000256" key="10">
    <source>
        <dbReference type="SAM" id="MobiDB-lite"/>
    </source>
</evidence>
<feature type="region of interest" description="Disordered" evidence="10">
    <location>
        <begin position="1288"/>
        <end position="1323"/>
    </location>
</feature>
<dbReference type="SUPFAM" id="SSF56317">
    <property type="entry name" value="Carbon-nitrogen hydrolase"/>
    <property type="match status" value="1"/>
</dbReference>
<evidence type="ECO:0000256" key="2">
    <source>
        <dbReference type="ARBA" id="ARBA00007145"/>
    </source>
</evidence>
<feature type="compositionally biased region" description="Pro residues" evidence="10">
    <location>
        <begin position="857"/>
        <end position="870"/>
    </location>
</feature>
<feature type="coiled-coil region" evidence="9">
    <location>
        <begin position="1050"/>
        <end position="1077"/>
    </location>
</feature>
<feature type="compositionally biased region" description="Basic residues" evidence="10">
    <location>
        <begin position="888"/>
        <end position="898"/>
    </location>
</feature>